<comment type="caution">
    <text evidence="2">The sequence shown here is derived from an EMBL/GenBank/DDBJ whole genome shotgun (WGS) entry which is preliminary data.</text>
</comment>
<feature type="compositionally biased region" description="Basic and acidic residues" evidence="1">
    <location>
        <begin position="89"/>
        <end position="110"/>
    </location>
</feature>
<sequence>MSDSLAGRSDGSPEPDFLDRLIARHTAPGAAPRSGAVRVRPRLPGPFERVEAVRARTAVPDEDAPRWPSSTPSVTEPADPARSASTLDARTHTERERTVVHTERVPHEPAARAAVPVLPETPLLRPVAPLAPGPRPGSDTARRATGRGRPDQAADRIAVSAPLPPGTDTAPAADASAALRPRSADTAAARDAARQAAARRPGRAPEQVVQVQIGRLEVTAAESPAGGRRPRTPAGGRAGATLSLAAYLARGRE</sequence>
<keyword evidence="3" id="KW-1185">Reference proteome</keyword>
<dbReference type="Proteomes" id="UP000442707">
    <property type="component" value="Unassembled WGS sequence"/>
</dbReference>
<reference evidence="2 3" key="1">
    <citation type="submission" date="2019-09" db="EMBL/GenBank/DDBJ databases">
        <title>Screening of Novel Bioactive Compounds from Soil-Associated.</title>
        <authorList>
            <person name="Zhao S."/>
        </authorList>
    </citation>
    <scope>NUCLEOTIDE SEQUENCE [LARGE SCALE GENOMIC DNA]</scope>
    <source>
        <strain evidence="2 3">HIT-DPA4</strain>
    </source>
</reference>
<dbReference type="EMBL" id="VZRB01000001">
    <property type="protein sequence ID" value="KAB1150548.1"/>
    <property type="molecule type" value="Genomic_DNA"/>
</dbReference>
<evidence type="ECO:0000313" key="3">
    <source>
        <dbReference type="Proteomes" id="UP000442707"/>
    </source>
</evidence>
<name>A0A6H9V8R3_9ACTN</name>
<evidence type="ECO:0000313" key="2">
    <source>
        <dbReference type="EMBL" id="KAB1150548.1"/>
    </source>
</evidence>
<protein>
    <submittedName>
        <fullName evidence="2">Uncharacterized protein</fullName>
    </submittedName>
</protein>
<dbReference type="RefSeq" id="WP_150943307.1">
    <property type="nucleotide sequence ID" value="NZ_VZRB01000001.1"/>
</dbReference>
<evidence type="ECO:0000256" key="1">
    <source>
        <dbReference type="SAM" id="MobiDB-lite"/>
    </source>
</evidence>
<organism evidence="2 3">
    <name type="scientific">Streptomyces luteolifulvus</name>
    <dbReference type="NCBI Taxonomy" id="2615112"/>
    <lineage>
        <taxon>Bacteria</taxon>
        <taxon>Bacillati</taxon>
        <taxon>Actinomycetota</taxon>
        <taxon>Actinomycetes</taxon>
        <taxon>Kitasatosporales</taxon>
        <taxon>Streptomycetaceae</taxon>
        <taxon>Streptomyces</taxon>
    </lineage>
</organism>
<accession>A0A6H9V8R3</accession>
<feature type="region of interest" description="Disordered" evidence="1">
    <location>
        <begin position="26"/>
        <end position="208"/>
    </location>
</feature>
<dbReference type="AlphaFoldDB" id="A0A6H9V8R3"/>
<gene>
    <name evidence="2" type="ORF">F7R91_00685</name>
</gene>
<feature type="compositionally biased region" description="Low complexity" evidence="1">
    <location>
        <begin position="166"/>
        <end position="199"/>
    </location>
</feature>
<proteinExistence type="predicted"/>